<feature type="domain" description="SH3" evidence="6">
    <location>
        <begin position="1494"/>
        <end position="1559"/>
    </location>
</feature>
<feature type="compositionally biased region" description="Basic and acidic residues" evidence="3">
    <location>
        <begin position="1322"/>
        <end position="1336"/>
    </location>
</feature>
<keyword evidence="5" id="KW-0732">Signal</keyword>
<dbReference type="EMBL" id="JANBPU010000017">
    <property type="protein sequence ID" value="KAJ1920155.1"/>
    <property type="molecule type" value="Genomic_DNA"/>
</dbReference>
<keyword evidence="1 2" id="KW-0728">SH3 domain</keyword>
<dbReference type="InterPro" id="IPR036028">
    <property type="entry name" value="SH3-like_dom_sf"/>
</dbReference>
<feature type="transmembrane region" description="Helical" evidence="4">
    <location>
        <begin position="1194"/>
        <end position="1221"/>
    </location>
</feature>
<dbReference type="InterPro" id="IPR015915">
    <property type="entry name" value="Kelch-typ_b-propeller"/>
</dbReference>
<dbReference type="SUPFAM" id="SSF75011">
    <property type="entry name" value="3-carboxy-cis,cis-mucoante lactonizing enzyme"/>
    <property type="match status" value="1"/>
</dbReference>
<evidence type="ECO:0000256" key="1">
    <source>
        <dbReference type="ARBA" id="ARBA00022443"/>
    </source>
</evidence>
<feature type="region of interest" description="Disordered" evidence="3">
    <location>
        <begin position="1320"/>
        <end position="1377"/>
    </location>
</feature>
<sequence length="1567" mass="167058">MKIVLPGSNGLAKSLLAIGAMASLSTISTASQPNSPNIDVDKLGQLGVVGTFSGISREFNTSLVSKSGLDSASPSIMSFSNGTVTLLAQTIPGGDINAACPYYNRDGSISKIFISGNFDKINGNSAGYVAAVDQNGKVDALQGGLDNSVNALYCDQQNGLVYFAGNFTMPVISRNSSIAEYRSKWTGGVAVYNVTSNQWQALPWKGVDGQITAIAPSADKKHVYFGGNFDSTRDGADYTPLNQIPVNLGAFGIVVGNPTADTNYNKASYILCPSGYDQPQNTLLLADKLPGYIRFNVNQPFRPSLIRLRNTQIQGRGTKTFYIQDGATNAILTLSYVDQTAGIEKFCDKACPLAQNAEYQDFRFYFQGDKGAEMTNGIVINLSDWYGMGAGLTGIELYQRDSVVSSNPNVNGYPECSNVRYQPNVETQGSWSSTSNNIHLAEYSVASIPVSQANSDASKKNVITLYPYIAESGFYDIKMAIPGCQGSNDCRSRTKVKVDVKLTPGSSVSVSQNQAQTLNEVVHLYRGYIAKSSDDFKPSISLRIDDNIVVAPDVQALNIVADTITFIRANSFTNLNGVIRADVDSNGIGADNKPPFGPLSPSLPSNSVVRALATLDDTLYIGGTFVSNSPVYSNIVGYSNGKLVPLADGGLDATVKTINTFGKQVFVGGYFTQSLGSKNKLTRIAAYNPKDSEWARVGGGLDGTVDLVAAWSPAGNDTILVTGSFTKVLADEGHHINETAVTNAVLWNMTSSSWTGAPYLNGTTKVVFSGSGENSSVGYIGGHFSSVAAARASGFASLDPRNRFHSAGLANNELLSASDGKATVSTGIYYAKDNTTAPQLIVGGQFTLPSKATNIARLLANQTWQGLGHGVNGKVLTLANANQYLLIGGEASASPAKGNSPDKGFTGLAIYDMDDGSYYDKLPHLSMNKAGSSAKGDVGRVRVNKIVVRSQNPSVIIGGNFKYAGGFECDSICFYDISTNQFTGPPTPPGGVINDMDFMQSTLVVGGTFVNKSDTSYFLTYRFDQQLWENPDKSGNALPGPVNIVAKDHRSANGTVFYLAGIDAKTKASYIRRFDGSTFMTIPISLQPNSVISGLTILPTMGDNSSGDKKGSKSKRSDISASNNGILPLDSVLVVSGVLHFSDGGHASATSFDGKTWSPMLTTVQGDGSPGSVNSLFWQIPPTPVKSRKVLSPALVILIAVAISLVLVFIVVLVGLAYVYFRNRQEAIALATAAAAITASSTLSAGPVYAKKENDPNYYNDQNAIASPNTAFTNTHDSGAHQLNTYEDTRTFTHDAPHAPHGIGSAAGVTVAAAAAAAAAGKHSDSESDVDNRIRSDSNTSTIEDVLQSTAQDVEDSQEPANNSRDNEASSDRPLSTNPFINIMEQMNRPSQSTTALLTETRSKDRLHMSDNTQYKVDLQNPVSPTNRLSNMDESTYSRHIIDNFPEVPPGEPVTHTDIVPKLDQVAPELAAAMAAVGNDTSSKKNAPIRESLKSYPVFYTKFPFTSREPGELNMKPGDRVFVIDKRDEIWWLGIIDRGSDVPLEQGIFPATYVTSEEVSPDDGDLE</sequence>
<dbReference type="SUPFAM" id="SSF50044">
    <property type="entry name" value="SH3-domain"/>
    <property type="match status" value="1"/>
</dbReference>
<keyword evidence="4" id="KW-0812">Transmembrane</keyword>
<feature type="signal peptide" evidence="5">
    <location>
        <begin position="1"/>
        <end position="30"/>
    </location>
</feature>
<gene>
    <name evidence="7" type="ORF">H4219_001528</name>
</gene>
<evidence type="ECO:0000256" key="3">
    <source>
        <dbReference type="SAM" id="MobiDB-lite"/>
    </source>
</evidence>
<feature type="compositionally biased region" description="Polar residues" evidence="3">
    <location>
        <begin position="1337"/>
        <end position="1352"/>
    </location>
</feature>
<dbReference type="PANTHER" id="PTHR31778">
    <property type="entry name" value="BUD SITE SELECTION PROTEIN RAX2"/>
    <property type="match status" value="1"/>
</dbReference>
<evidence type="ECO:0000256" key="5">
    <source>
        <dbReference type="SAM" id="SignalP"/>
    </source>
</evidence>
<dbReference type="InterPro" id="IPR001452">
    <property type="entry name" value="SH3_domain"/>
</dbReference>
<dbReference type="Pfam" id="PF20842">
    <property type="entry name" value="Rax2_2"/>
    <property type="match status" value="1"/>
</dbReference>
<dbReference type="InterPro" id="IPR024982">
    <property type="entry name" value="Rax2-like_C"/>
</dbReference>
<dbReference type="Pfam" id="PF12768">
    <property type="entry name" value="Rax2"/>
    <property type="match status" value="1"/>
</dbReference>
<evidence type="ECO:0000313" key="7">
    <source>
        <dbReference type="EMBL" id="KAJ1920155.1"/>
    </source>
</evidence>
<accession>A0A9W8A804</accession>
<keyword evidence="8" id="KW-1185">Reference proteome</keyword>
<dbReference type="Proteomes" id="UP001150538">
    <property type="component" value="Unassembled WGS sequence"/>
</dbReference>
<protein>
    <recommendedName>
        <fullName evidence="6">SH3 domain-containing protein</fullName>
    </recommendedName>
</protein>
<reference evidence="7" key="1">
    <citation type="submission" date="2022-07" db="EMBL/GenBank/DDBJ databases">
        <title>Phylogenomic reconstructions and comparative analyses of Kickxellomycotina fungi.</title>
        <authorList>
            <person name="Reynolds N.K."/>
            <person name="Stajich J.E."/>
            <person name="Barry K."/>
            <person name="Grigoriev I.V."/>
            <person name="Crous P."/>
            <person name="Smith M.E."/>
        </authorList>
    </citation>
    <scope>NUCLEOTIDE SEQUENCE</scope>
    <source>
        <strain evidence="7">NBRC 100468</strain>
    </source>
</reference>
<evidence type="ECO:0000259" key="6">
    <source>
        <dbReference type="PROSITE" id="PS50002"/>
    </source>
</evidence>
<evidence type="ECO:0000256" key="2">
    <source>
        <dbReference type="PROSITE-ProRule" id="PRU00192"/>
    </source>
</evidence>
<evidence type="ECO:0000256" key="4">
    <source>
        <dbReference type="SAM" id="Phobius"/>
    </source>
</evidence>
<name>A0A9W8A804_9FUNG</name>
<dbReference type="Pfam" id="PF00018">
    <property type="entry name" value="SH3_1"/>
    <property type="match status" value="1"/>
</dbReference>
<dbReference type="GO" id="GO:1902929">
    <property type="term" value="C:plasma membrane of growing cell tip"/>
    <property type="evidence" value="ECO:0007669"/>
    <property type="project" value="TreeGrafter"/>
</dbReference>
<dbReference type="PANTHER" id="PTHR31778:SF2">
    <property type="entry name" value="BUD SITE SELECTION PROTEIN RAX2"/>
    <property type="match status" value="1"/>
</dbReference>
<dbReference type="Pfam" id="PF20843">
    <property type="entry name" value="Rax2_3"/>
    <property type="match status" value="1"/>
</dbReference>
<feature type="transmembrane region" description="Helical" evidence="4">
    <location>
        <begin position="1228"/>
        <end position="1250"/>
    </location>
</feature>
<dbReference type="PROSITE" id="PS50002">
    <property type="entry name" value="SH3"/>
    <property type="match status" value="1"/>
</dbReference>
<feature type="chain" id="PRO_5040988382" description="SH3 domain-containing protein" evidence="5">
    <location>
        <begin position="31"/>
        <end position="1567"/>
    </location>
</feature>
<evidence type="ECO:0000313" key="8">
    <source>
        <dbReference type="Proteomes" id="UP001150538"/>
    </source>
</evidence>
<dbReference type="CDD" id="cd00174">
    <property type="entry name" value="SH3"/>
    <property type="match status" value="1"/>
</dbReference>
<dbReference type="SUPFAM" id="SSF117281">
    <property type="entry name" value="Kelch motif"/>
    <property type="match status" value="1"/>
</dbReference>
<keyword evidence="4" id="KW-1133">Transmembrane helix</keyword>
<organism evidence="7 8">
    <name type="scientific">Mycoemilia scoparia</name>
    <dbReference type="NCBI Taxonomy" id="417184"/>
    <lineage>
        <taxon>Eukaryota</taxon>
        <taxon>Fungi</taxon>
        <taxon>Fungi incertae sedis</taxon>
        <taxon>Zoopagomycota</taxon>
        <taxon>Kickxellomycotina</taxon>
        <taxon>Kickxellomycetes</taxon>
        <taxon>Kickxellales</taxon>
        <taxon>Kickxellaceae</taxon>
        <taxon>Mycoemilia</taxon>
    </lineage>
</organism>
<dbReference type="SMART" id="SM00326">
    <property type="entry name" value="SH3"/>
    <property type="match status" value="1"/>
</dbReference>
<dbReference type="InterPro" id="IPR048266">
    <property type="entry name" value="Rax2-like_second"/>
</dbReference>
<keyword evidence="4" id="KW-0472">Membrane</keyword>
<proteinExistence type="predicted"/>
<dbReference type="Gene3D" id="2.30.30.40">
    <property type="entry name" value="SH3 Domains"/>
    <property type="match status" value="1"/>
</dbReference>
<dbReference type="InterPro" id="IPR048265">
    <property type="entry name" value="Rax2-like_third"/>
</dbReference>
<dbReference type="OrthoDB" id="2503993at2759"/>
<comment type="caution">
    <text evidence="7">The sequence shown here is derived from an EMBL/GenBank/DDBJ whole genome shotgun (WGS) entry which is preliminary data.</text>
</comment>